<dbReference type="PANTHER" id="PTHR34069">
    <property type="entry name" value="3-OXOACYL-[ACYL-CARRIER-PROTEIN] SYNTHASE 3"/>
    <property type="match status" value="1"/>
</dbReference>
<name>A0A8A4TXZ0_SULCO</name>
<dbReference type="CDD" id="cd00830">
    <property type="entry name" value="KAS_III"/>
    <property type="match status" value="1"/>
</dbReference>
<dbReference type="PANTHER" id="PTHR34069:SF2">
    <property type="entry name" value="BETA-KETOACYL-[ACYL-CARRIER-PROTEIN] SYNTHASE III"/>
    <property type="match status" value="1"/>
</dbReference>
<dbReference type="GO" id="GO:0044550">
    <property type="term" value="P:secondary metabolite biosynthetic process"/>
    <property type="evidence" value="ECO:0007669"/>
    <property type="project" value="TreeGrafter"/>
</dbReference>
<dbReference type="GO" id="GO:0004315">
    <property type="term" value="F:3-oxoacyl-[acyl-carrier-protein] synthase activity"/>
    <property type="evidence" value="ECO:0007669"/>
    <property type="project" value="InterPro"/>
</dbReference>
<protein>
    <submittedName>
        <fullName evidence="5">Ketoacyl-ACP synthase III</fullName>
    </submittedName>
</protein>
<feature type="domain" description="Beta-ketoacyl-[acyl-carrier-protein] synthase III C-terminal" evidence="3">
    <location>
        <begin position="245"/>
        <end position="324"/>
    </location>
</feature>
<dbReference type="SUPFAM" id="SSF53901">
    <property type="entry name" value="Thiolase-like"/>
    <property type="match status" value="2"/>
</dbReference>
<gene>
    <name evidence="5" type="ORF">J3U87_02905</name>
</gene>
<dbReference type="Pfam" id="PF08545">
    <property type="entry name" value="ACP_syn_III"/>
    <property type="match status" value="1"/>
</dbReference>
<keyword evidence="6" id="KW-1185">Reference proteome</keyword>
<sequence>MLFLHGAGHFHPENVIDNDFLESLDIGTDANWTLQRVGIRKRRTVLPLDYIRHTRNANPREAEEAALYSNAKTGAMAARMAIERAGLRPEDIGLVVAGGCSPQFSTPAEASVIAAELGIEAPAFDMGTACSSFGTQLHFLSKMEPSALPPYVLVVNPENNTRTVDYNDRKTAVLWGDATSAVVISSQVPGPWRFCCSDFKTDPKGWDKVKIARGGHFVQDGAAVQKFAISKSVSMISDLDQRCNQPGDAFYFIGHQGNLRLLGSICKRMNIDGERHLFNVDEYGNGGAAGAPSVFSQNWDRFREGDRIVMVIVGAGLAWSGMVLSREAA</sequence>
<dbReference type="InterPro" id="IPR013747">
    <property type="entry name" value="ACP_syn_III_C"/>
</dbReference>
<evidence type="ECO:0000256" key="1">
    <source>
        <dbReference type="ARBA" id="ARBA00022679"/>
    </source>
</evidence>
<dbReference type="KEGG" id="scor:J3U87_02905"/>
<dbReference type="Pfam" id="PF08541">
    <property type="entry name" value="ACP_syn_III_C"/>
    <property type="match status" value="1"/>
</dbReference>
<dbReference type="Proteomes" id="UP000663929">
    <property type="component" value="Chromosome"/>
</dbReference>
<organism evidence="5 6">
    <name type="scientific">Sulfidibacter corallicola</name>
    <dbReference type="NCBI Taxonomy" id="2818388"/>
    <lineage>
        <taxon>Bacteria</taxon>
        <taxon>Pseudomonadati</taxon>
        <taxon>Acidobacteriota</taxon>
        <taxon>Holophagae</taxon>
        <taxon>Acanthopleuribacterales</taxon>
        <taxon>Acanthopleuribacteraceae</taxon>
        <taxon>Sulfidibacter</taxon>
    </lineage>
</organism>
<dbReference type="GO" id="GO:0006633">
    <property type="term" value="P:fatty acid biosynthetic process"/>
    <property type="evidence" value="ECO:0007669"/>
    <property type="project" value="InterPro"/>
</dbReference>
<dbReference type="Gene3D" id="3.40.47.10">
    <property type="match status" value="2"/>
</dbReference>
<evidence type="ECO:0000313" key="5">
    <source>
        <dbReference type="EMBL" id="QTD51395.1"/>
    </source>
</evidence>
<evidence type="ECO:0000259" key="3">
    <source>
        <dbReference type="Pfam" id="PF08541"/>
    </source>
</evidence>
<keyword evidence="2" id="KW-0012">Acyltransferase</keyword>
<dbReference type="EMBL" id="CP071793">
    <property type="protein sequence ID" value="QTD51395.1"/>
    <property type="molecule type" value="Genomic_DNA"/>
</dbReference>
<proteinExistence type="predicted"/>
<evidence type="ECO:0000313" key="6">
    <source>
        <dbReference type="Proteomes" id="UP000663929"/>
    </source>
</evidence>
<dbReference type="InterPro" id="IPR013751">
    <property type="entry name" value="ACP_syn_III_N"/>
</dbReference>
<accession>A0A8A4TXZ0</accession>
<dbReference type="AlphaFoldDB" id="A0A8A4TXZ0"/>
<reference evidence="5" key="1">
    <citation type="submission" date="2021-03" db="EMBL/GenBank/DDBJ databases">
        <title>Acanthopleuribacteraceae sp. M133.</title>
        <authorList>
            <person name="Wang G."/>
        </authorList>
    </citation>
    <scope>NUCLEOTIDE SEQUENCE</scope>
    <source>
        <strain evidence="5">M133</strain>
    </source>
</reference>
<dbReference type="RefSeq" id="WP_237381525.1">
    <property type="nucleotide sequence ID" value="NZ_CP071793.1"/>
</dbReference>
<evidence type="ECO:0000256" key="2">
    <source>
        <dbReference type="ARBA" id="ARBA00023315"/>
    </source>
</evidence>
<feature type="domain" description="Beta-ketoacyl-[acyl-carrier-protein] synthase III N-terminal" evidence="4">
    <location>
        <begin position="124"/>
        <end position="202"/>
    </location>
</feature>
<evidence type="ECO:0000259" key="4">
    <source>
        <dbReference type="Pfam" id="PF08545"/>
    </source>
</evidence>
<dbReference type="InterPro" id="IPR016039">
    <property type="entry name" value="Thiolase-like"/>
</dbReference>
<keyword evidence="1" id="KW-0808">Transferase</keyword>